<proteinExistence type="predicted"/>
<organism evidence="1 2">
    <name type="scientific">Persea americana</name>
    <name type="common">Avocado</name>
    <dbReference type="NCBI Taxonomy" id="3435"/>
    <lineage>
        <taxon>Eukaryota</taxon>
        <taxon>Viridiplantae</taxon>
        <taxon>Streptophyta</taxon>
        <taxon>Embryophyta</taxon>
        <taxon>Tracheophyta</taxon>
        <taxon>Spermatophyta</taxon>
        <taxon>Magnoliopsida</taxon>
        <taxon>Magnoliidae</taxon>
        <taxon>Laurales</taxon>
        <taxon>Lauraceae</taxon>
        <taxon>Persea</taxon>
    </lineage>
</organism>
<evidence type="ECO:0000313" key="1">
    <source>
        <dbReference type="EMBL" id="KAJ8616138.1"/>
    </source>
</evidence>
<reference evidence="1 2" key="1">
    <citation type="journal article" date="2022" name="Hortic Res">
        <title>A haplotype resolved chromosomal level avocado genome allows analysis of novel avocado genes.</title>
        <authorList>
            <person name="Nath O."/>
            <person name="Fletcher S.J."/>
            <person name="Hayward A."/>
            <person name="Shaw L.M."/>
            <person name="Masouleh A.K."/>
            <person name="Furtado A."/>
            <person name="Henry R.J."/>
            <person name="Mitter N."/>
        </authorList>
    </citation>
    <scope>NUCLEOTIDE SEQUENCE [LARGE SCALE GENOMIC DNA]</scope>
    <source>
        <strain evidence="2">cv. Hass</strain>
    </source>
</reference>
<sequence length="111" mass="11529">MRGEGAPVCRGGAEGCDGDAERRERGLGEGERLLPVNGMSSARGGRRGRDDGALAAGGGGAVCAWKMKGRRSAGVREMKSRETGEGSAQGVARWRERGPRSRGRGGDEVCV</sequence>
<comment type="caution">
    <text evidence="1">The sequence shown here is derived from an EMBL/GenBank/DDBJ whole genome shotgun (WGS) entry which is preliminary data.</text>
</comment>
<name>A0ACC2K5H9_PERAE</name>
<keyword evidence="2" id="KW-1185">Reference proteome</keyword>
<dbReference type="EMBL" id="CM056820">
    <property type="protein sequence ID" value="KAJ8616138.1"/>
    <property type="molecule type" value="Genomic_DNA"/>
</dbReference>
<accession>A0ACC2K5H9</accession>
<evidence type="ECO:0000313" key="2">
    <source>
        <dbReference type="Proteomes" id="UP001234297"/>
    </source>
</evidence>
<gene>
    <name evidence="1" type="ORF">MRB53_035510</name>
</gene>
<protein>
    <submittedName>
        <fullName evidence="1">Uncharacterized protein</fullName>
    </submittedName>
</protein>
<dbReference type="Proteomes" id="UP001234297">
    <property type="component" value="Chromosome 12"/>
</dbReference>